<evidence type="ECO:0000313" key="2">
    <source>
        <dbReference type="Proteomes" id="UP000253370"/>
    </source>
</evidence>
<evidence type="ECO:0008006" key="3">
    <source>
        <dbReference type="Google" id="ProtNLM"/>
    </source>
</evidence>
<dbReference type="InterPro" id="IPR011739">
    <property type="entry name" value="GTA_rcc01693"/>
</dbReference>
<protein>
    <recommendedName>
        <fullName evidence="3">Phage tail assembly chaperone</fullName>
    </recommendedName>
</protein>
<comment type="caution">
    <text evidence="1">The sequence shown here is derived from an EMBL/GenBank/DDBJ whole genome shotgun (WGS) entry which is preliminary data.</text>
</comment>
<organism evidence="1 2">
    <name type="scientific">Rhodosalinus halophilus</name>
    <dbReference type="NCBI Taxonomy" id="2259333"/>
    <lineage>
        <taxon>Bacteria</taxon>
        <taxon>Pseudomonadati</taxon>
        <taxon>Pseudomonadota</taxon>
        <taxon>Alphaproteobacteria</taxon>
        <taxon>Rhodobacterales</taxon>
        <taxon>Paracoccaceae</taxon>
        <taxon>Rhodosalinus</taxon>
    </lineage>
</organism>
<dbReference type="RefSeq" id="WP_113287703.1">
    <property type="nucleotide sequence ID" value="NZ_QNTQ01000001.1"/>
</dbReference>
<dbReference type="NCBIfam" id="TIGR02216">
    <property type="entry name" value="phage_TIGR02216"/>
    <property type="match status" value="1"/>
</dbReference>
<reference evidence="1 2" key="1">
    <citation type="submission" date="2018-07" db="EMBL/GenBank/DDBJ databases">
        <title>Rhodosalinus sp. strain E84T genomic sequence and assembly.</title>
        <authorList>
            <person name="Liu Z.-W."/>
            <person name="Lu D.-C."/>
        </authorList>
    </citation>
    <scope>NUCLEOTIDE SEQUENCE [LARGE SCALE GENOMIC DNA]</scope>
    <source>
        <strain evidence="1 2">E84</strain>
    </source>
</reference>
<gene>
    <name evidence="1" type="ORF">DRV85_01830</name>
</gene>
<dbReference type="OrthoDB" id="7582980at2"/>
<keyword evidence="2" id="KW-1185">Reference proteome</keyword>
<dbReference type="AlphaFoldDB" id="A0A365UE02"/>
<evidence type="ECO:0000313" key="1">
    <source>
        <dbReference type="EMBL" id="RBI87680.1"/>
    </source>
</evidence>
<dbReference type="Pfam" id="PF09550">
    <property type="entry name" value="Phage_TAC_6"/>
    <property type="match status" value="1"/>
</dbReference>
<accession>A0A365UE02</accession>
<name>A0A365UE02_9RHOB</name>
<dbReference type="EMBL" id="QNTQ01000001">
    <property type="protein sequence ID" value="RBI87680.1"/>
    <property type="molecule type" value="Genomic_DNA"/>
</dbReference>
<dbReference type="InterPro" id="IPR019056">
    <property type="entry name" value="Phage_TAC_6"/>
</dbReference>
<proteinExistence type="predicted"/>
<dbReference type="Proteomes" id="UP000253370">
    <property type="component" value="Unassembled WGS sequence"/>
</dbReference>
<sequence length="69" mass="7292">MSRVDWAALMRAGIGRLGLRPAEFWALTPAELAVMLGTGSGHAPMGRARLDALMAAYPDDLASEEHANG</sequence>